<name>A0A3N4HVS1_ASCIM</name>
<evidence type="ECO:0000313" key="2">
    <source>
        <dbReference type="EMBL" id="RPA77759.1"/>
    </source>
</evidence>
<organism evidence="2 3">
    <name type="scientific">Ascobolus immersus RN42</name>
    <dbReference type="NCBI Taxonomy" id="1160509"/>
    <lineage>
        <taxon>Eukaryota</taxon>
        <taxon>Fungi</taxon>
        <taxon>Dikarya</taxon>
        <taxon>Ascomycota</taxon>
        <taxon>Pezizomycotina</taxon>
        <taxon>Pezizomycetes</taxon>
        <taxon>Pezizales</taxon>
        <taxon>Ascobolaceae</taxon>
        <taxon>Ascobolus</taxon>
    </lineage>
</organism>
<feature type="transmembrane region" description="Helical" evidence="1">
    <location>
        <begin position="31"/>
        <end position="52"/>
    </location>
</feature>
<keyword evidence="1" id="KW-1133">Transmembrane helix</keyword>
<keyword evidence="1" id="KW-0472">Membrane</keyword>
<accession>A0A3N4HVS1</accession>
<evidence type="ECO:0000256" key="1">
    <source>
        <dbReference type="SAM" id="Phobius"/>
    </source>
</evidence>
<keyword evidence="3" id="KW-1185">Reference proteome</keyword>
<reference evidence="2 3" key="1">
    <citation type="journal article" date="2018" name="Nat. Ecol. Evol.">
        <title>Pezizomycetes genomes reveal the molecular basis of ectomycorrhizal truffle lifestyle.</title>
        <authorList>
            <person name="Murat C."/>
            <person name="Payen T."/>
            <person name="Noel B."/>
            <person name="Kuo A."/>
            <person name="Morin E."/>
            <person name="Chen J."/>
            <person name="Kohler A."/>
            <person name="Krizsan K."/>
            <person name="Balestrini R."/>
            <person name="Da Silva C."/>
            <person name="Montanini B."/>
            <person name="Hainaut M."/>
            <person name="Levati E."/>
            <person name="Barry K.W."/>
            <person name="Belfiori B."/>
            <person name="Cichocki N."/>
            <person name="Clum A."/>
            <person name="Dockter R.B."/>
            <person name="Fauchery L."/>
            <person name="Guy J."/>
            <person name="Iotti M."/>
            <person name="Le Tacon F."/>
            <person name="Lindquist E.A."/>
            <person name="Lipzen A."/>
            <person name="Malagnac F."/>
            <person name="Mello A."/>
            <person name="Molinier V."/>
            <person name="Miyauchi S."/>
            <person name="Poulain J."/>
            <person name="Riccioni C."/>
            <person name="Rubini A."/>
            <person name="Sitrit Y."/>
            <person name="Splivallo R."/>
            <person name="Traeger S."/>
            <person name="Wang M."/>
            <person name="Zifcakova L."/>
            <person name="Wipf D."/>
            <person name="Zambonelli A."/>
            <person name="Paolocci F."/>
            <person name="Nowrousian M."/>
            <person name="Ottonello S."/>
            <person name="Baldrian P."/>
            <person name="Spatafora J.W."/>
            <person name="Henrissat B."/>
            <person name="Nagy L.G."/>
            <person name="Aury J.M."/>
            <person name="Wincker P."/>
            <person name="Grigoriev I.V."/>
            <person name="Bonfante P."/>
            <person name="Martin F.M."/>
        </authorList>
    </citation>
    <scope>NUCLEOTIDE SEQUENCE [LARGE SCALE GENOMIC DNA]</scope>
    <source>
        <strain evidence="2 3">RN42</strain>
    </source>
</reference>
<evidence type="ECO:0000313" key="3">
    <source>
        <dbReference type="Proteomes" id="UP000275078"/>
    </source>
</evidence>
<gene>
    <name evidence="2" type="ORF">BJ508DRAFT_416913</name>
</gene>
<proteinExistence type="predicted"/>
<dbReference type="EMBL" id="ML119721">
    <property type="protein sequence ID" value="RPA77759.1"/>
    <property type="molecule type" value="Genomic_DNA"/>
</dbReference>
<protein>
    <submittedName>
        <fullName evidence="2">Uncharacterized protein</fullName>
    </submittedName>
</protein>
<sequence>MPTSIAGVDKLYIVIRFVGTVGLSANADINYAAYPVGFPFSPFFLILLIICYQQFQHTEQQSKSTACLSFDSTRSI</sequence>
<dbReference type="AlphaFoldDB" id="A0A3N4HVS1"/>
<keyword evidence="1" id="KW-0812">Transmembrane</keyword>
<dbReference type="Proteomes" id="UP000275078">
    <property type="component" value="Unassembled WGS sequence"/>
</dbReference>